<dbReference type="GO" id="GO:0004553">
    <property type="term" value="F:hydrolase activity, hydrolyzing O-glycosyl compounds"/>
    <property type="evidence" value="ECO:0007669"/>
    <property type="project" value="InterPro"/>
</dbReference>
<evidence type="ECO:0000313" key="8">
    <source>
        <dbReference type="Proteomes" id="UP000548867"/>
    </source>
</evidence>
<comment type="similarity">
    <text evidence="2">Belongs to the virb1 family.</text>
</comment>
<comment type="caution">
    <text evidence="7">The sequence shown here is derived from an EMBL/GenBank/DDBJ whole genome shotgun (WGS) entry which is preliminary data.</text>
</comment>
<proteinExistence type="inferred from homology"/>
<evidence type="ECO:0000313" key="7">
    <source>
        <dbReference type="EMBL" id="MBB3955856.1"/>
    </source>
</evidence>
<dbReference type="SUPFAM" id="SSF53955">
    <property type="entry name" value="Lysozyme-like"/>
    <property type="match status" value="1"/>
</dbReference>
<dbReference type="PANTHER" id="PTHR37423:SF2">
    <property type="entry name" value="MEMBRANE-BOUND LYTIC MUREIN TRANSGLYCOSYLASE C"/>
    <property type="match status" value="1"/>
</dbReference>
<feature type="domain" description="Transglycosylase SLT" evidence="6">
    <location>
        <begin position="552"/>
        <end position="654"/>
    </location>
</feature>
<dbReference type="EMBL" id="JACIDX010000010">
    <property type="protein sequence ID" value="MBB3955856.1"/>
    <property type="molecule type" value="Genomic_DNA"/>
</dbReference>
<dbReference type="CDD" id="cd13401">
    <property type="entry name" value="Slt70-like"/>
    <property type="match status" value="1"/>
</dbReference>
<dbReference type="AlphaFoldDB" id="A0A7W6G703"/>
<keyword evidence="8" id="KW-1185">Reference proteome</keyword>
<evidence type="ECO:0000256" key="1">
    <source>
        <dbReference type="ARBA" id="ARBA00007734"/>
    </source>
</evidence>
<sequence length="763" mass="82163">MSSTMMPRSKSTSARRRRRIASLALLAMAVLSVPAQCQEGAEWDRARAELKASAPGAVAPAIARWKSLIGTENQGFDAYAGFVLAWPGFPLEESLRRAAEKSLAIQNVSSARIVALFDRFPPLTNPARAQYALALAAEGRARDAADMARAAWRGGAMSDAAEAAILSRWGDRFAQTDHDSRLEALLWDGSTAQAARALTRASQTRWAVAQARLAIQQGAGVETPMVGPDAIEQVAATARTADEQAEMARITAEANPGLVAPSAPTPASAPALMAATPEMLSDPGYLVDRARYLIRRGRGAEAASLLATRPPLARPALDPRRWTGVLLAAARAGGPSDSLRIAQGATEGFPEGSEIAQMAFGVRDDYTSLMWLGGTTALWQLRNPEGAAQLFYNYAHAARTPMTRAKGYYWAGRALDSVGQTNGAFEYYRWAAQFPDQFHGLLALERLGLPIPPLHDGRRAAPTHAQARDFAARPITQAVREVARDAEWQTTIRFFREIANQAKVEADFTLVADLARALGRRDLAVIVGQAAENAGFNNFRDSAFPITPTPPGSDWTWIHAISRQESQFSQNAMSRTGARGLMQLMPGTAAEQARRLGLPSSTQALIDDPLYNTTLGNAYFQRLVSSYRGSYPLAVAAYNAGPGNVNKWIASRGDPRMPGGPEWVEWIEKIPFSETRSYVAHVLENAVTYEAMYPDHAAYKGANPLSHYLKDPRPAPPPPPAVMPAPMGVPAPSGMPVGTPAPSYGPQPSFTSSPVVQPVRPGQ</sequence>
<keyword evidence="7" id="KW-0378">Hydrolase</keyword>
<keyword evidence="7" id="KW-0326">Glycosidase</keyword>
<gene>
    <name evidence="7" type="ORF">GGR38_002812</name>
</gene>
<evidence type="ECO:0000259" key="6">
    <source>
        <dbReference type="Pfam" id="PF01464"/>
    </source>
</evidence>
<dbReference type="Pfam" id="PF01464">
    <property type="entry name" value="SLT"/>
    <property type="match status" value="1"/>
</dbReference>
<evidence type="ECO:0000256" key="4">
    <source>
        <dbReference type="SAM" id="MobiDB-lite"/>
    </source>
</evidence>
<dbReference type="Proteomes" id="UP000548867">
    <property type="component" value="Unassembled WGS sequence"/>
</dbReference>
<feature type="compositionally biased region" description="Polar residues" evidence="4">
    <location>
        <begin position="746"/>
        <end position="755"/>
    </location>
</feature>
<dbReference type="InterPro" id="IPR008258">
    <property type="entry name" value="Transglycosylase_SLT_dom_1"/>
</dbReference>
<keyword evidence="3 5" id="KW-0732">Signal</keyword>
<feature type="signal peptide" evidence="5">
    <location>
        <begin position="1"/>
        <end position="37"/>
    </location>
</feature>
<dbReference type="Gene3D" id="1.25.20.10">
    <property type="entry name" value="Bacterial muramidases"/>
    <property type="match status" value="2"/>
</dbReference>
<feature type="compositionally biased region" description="Pro residues" evidence="4">
    <location>
        <begin position="714"/>
        <end position="729"/>
    </location>
</feature>
<organism evidence="7 8">
    <name type="scientific">Novosphingobium sediminicola</name>
    <dbReference type="NCBI Taxonomy" id="563162"/>
    <lineage>
        <taxon>Bacteria</taxon>
        <taxon>Pseudomonadati</taxon>
        <taxon>Pseudomonadota</taxon>
        <taxon>Alphaproteobacteria</taxon>
        <taxon>Sphingomonadales</taxon>
        <taxon>Sphingomonadaceae</taxon>
        <taxon>Novosphingobium</taxon>
    </lineage>
</organism>
<evidence type="ECO:0000256" key="3">
    <source>
        <dbReference type="ARBA" id="ARBA00022729"/>
    </source>
</evidence>
<dbReference type="InterPro" id="IPR008939">
    <property type="entry name" value="Lytic_TGlycosylase_superhlx_U"/>
</dbReference>
<evidence type="ECO:0000256" key="5">
    <source>
        <dbReference type="SAM" id="SignalP"/>
    </source>
</evidence>
<comment type="similarity">
    <text evidence="1">Belongs to the transglycosylase Slt family.</text>
</comment>
<accession>A0A7W6G703</accession>
<dbReference type="PANTHER" id="PTHR37423">
    <property type="entry name" value="SOLUBLE LYTIC MUREIN TRANSGLYCOSYLASE-RELATED"/>
    <property type="match status" value="1"/>
</dbReference>
<feature type="region of interest" description="Disordered" evidence="4">
    <location>
        <begin position="704"/>
        <end position="763"/>
    </location>
</feature>
<reference evidence="7 8" key="1">
    <citation type="submission" date="2020-08" db="EMBL/GenBank/DDBJ databases">
        <title>Genomic Encyclopedia of Type Strains, Phase IV (KMG-IV): sequencing the most valuable type-strain genomes for metagenomic binning, comparative biology and taxonomic classification.</title>
        <authorList>
            <person name="Goeker M."/>
        </authorList>
    </citation>
    <scope>NUCLEOTIDE SEQUENCE [LARGE SCALE GENOMIC DNA]</scope>
    <source>
        <strain evidence="7 8">DSM 27057</strain>
    </source>
</reference>
<dbReference type="InterPro" id="IPR023346">
    <property type="entry name" value="Lysozyme-like_dom_sf"/>
</dbReference>
<dbReference type="EC" id="3.2.1.-" evidence="7"/>
<dbReference type="Gene3D" id="1.10.530.10">
    <property type="match status" value="1"/>
</dbReference>
<dbReference type="SUPFAM" id="SSF48435">
    <property type="entry name" value="Bacterial muramidases"/>
    <property type="match status" value="2"/>
</dbReference>
<dbReference type="RefSeq" id="WP_183626510.1">
    <property type="nucleotide sequence ID" value="NZ_JACIDX010000010.1"/>
</dbReference>
<dbReference type="GO" id="GO:0042597">
    <property type="term" value="C:periplasmic space"/>
    <property type="evidence" value="ECO:0007669"/>
    <property type="project" value="InterPro"/>
</dbReference>
<protein>
    <submittedName>
        <fullName evidence="7">Soluble lytic murein transglycosylase</fullName>
        <ecNumber evidence="7">3.2.1.-</ecNumber>
    </submittedName>
</protein>
<evidence type="ECO:0000256" key="2">
    <source>
        <dbReference type="ARBA" id="ARBA00009387"/>
    </source>
</evidence>
<feature type="chain" id="PRO_5030943679" evidence="5">
    <location>
        <begin position="38"/>
        <end position="763"/>
    </location>
</feature>
<name>A0A7W6G703_9SPHN</name>